<dbReference type="PROSITE" id="PS50011">
    <property type="entry name" value="PROTEIN_KINASE_DOM"/>
    <property type="match status" value="1"/>
</dbReference>
<comment type="catalytic activity">
    <reaction evidence="7">
        <text>L-threonyl-[protein] + ATP = O-phospho-L-threonyl-[protein] + ADP + H(+)</text>
        <dbReference type="Rhea" id="RHEA:46608"/>
        <dbReference type="Rhea" id="RHEA-COMP:11060"/>
        <dbReference type="Rhea" id="RHEA-COMP:11605"/>
        <dbReference type="ChEBI" id="CHEBI:15378"/>
        <dbReference type="ChEBI" id="CHEBI:30013"/>
        <dbReference type="ChEBI" id="CHEBI:30616"/>
        <dbReference type="ChEBI" id="CHEBI:61977"/>
        <dbReference type="ChEBI" id="CHEBI:456216"/>
        <dbReference type="EC" id="2.7.11.1"/>
    </reaction>
</comment>
<keyword evidence="2" id="KW-0723">Serine/threonine-protein kinase</keyword>
<keyword evidence="4" id="KW-0547">Nucleotide-binding</keyword>
<comment type="catalytic activity">
    <reaction evidence="8">
        <text>L-seryl-[protein] + ATP = O-phospho-L-seryl-[protein] + ADP + H(+)</text>
        <dbReference type="Rhea" id="RHEA:17989"/>
        <dbReference type="Rhea" id="RHEA-COMP:9863"/>
        <dbReference type="Rhea" id="RHEA-COMP:11604"/>
        <dbReference type="ChEBI" id="CHEBI:15378"/>
        <dbReference type="ChEBI" id="CHEBI:29999"/>
        <dbReference type="ChEBI" id="CHEBI:30616"/>
        <dbReference type="ChEBI" id="CHEBI:83421"/>
        <dbReference type="ChEBI" id="CHEBI:456216"/>
        <dbReference type="EC" id="2.7.11.1"/>
    </reaction>
</comment>
<organism evidence="11 12">
    <name type="scientific">Fodinicola feengrottensis</name>
    <dbReference type="NCBI Taxonomy" id="435914"/>
    <lineage>
        <taxon>Bacteria</taxon>
        <taxon>Bacillati</taxon>
        <taxon>Actinomycetota</taxon>
        <taxon>Actinomycetes</taxon>
        <taxon>Mycobacteriales</taxon>
        <taxon>Fodinicola</taxon>
    </lineage>
</organism>
<dbReference type="Pfam" id="PF16919">
    <property type="entry name" value="PknG_rubred"/>
    <property type="match status" value="1"/>
</dbReference>
<keyword evidence="12" id="KW-1185">Reference proteome</keyword>
<name>A0ABP4UTU3_9ACTN</name>
<comment type="caution">
    <text evidence="11">The sequence shown here is derived from an EMBL/GenBank/DDBJ whole genome shotgun (WGS) entry which is preliminary data.</text>
</comment>
<dbReference type="GO" id="GO:0016301">
    <property type="term" value="F:kinase activity"/>
    <property type="evidence" value="ECO:0007669"/>
    <property type="project" value="UniProtKB-KW"/>
</dbReference>
<reference evidence="12" key="1">
    <citation type="journal article" date="2019" name="Int. J. Syst. Evol. Microbiol.">
        <title>The Global Catalogue of Microorganisms (GCM) 10K type strain sequencing project: providing services to taxonomists for standard genome sequencing and annotation.</title>
        <authorList>
            <consortium name="The Broad Institute Genomics Platform"/>
            <consortium name="The Broad Institute Genome Sequencing Center for Infectious Disease"/>
            <person name="Wu L."/>
            <person name="Ma J."/>
        </authorList>
    </citation>
    <scope>NUCLEOTIDE SEQUENCE [LARGE SCALE GENOMIC DNA]</scope>
    <source>
        <strain evidence="12">JCM 14718</strain>
    </source>
</reference>
<dbReference type="SUPFAM" id="SSF48452">
    <property type="entry name" value="TPR-like"/>
    <property type="match status" value="1"/>
</dbReference>
<evidence type="ECO:0000256" key="3">
    <source>
        <dbReference type="ARBA" id="ARBA00022679"/>
    </source>
</evidence>
<dbReference type="Pfam" id="PF00069">
    <property type="entry name" value="Pkinase"/>
    <property type="match status" value="1"/>
</dbReference>
<keyword evidence="3" id="KW-0808">Transferase</keyword>
<dbReference type="Pfam" id="PF16918">
    <property type="entry name" value="PknG_TPR"/>
    <property type="match status" value="1"/>
</dbReference>
<dbReference type="PANTHER" id="PTHR24363:SF0">
    <property type="entry name" value="SERINE_THREONINE KINASE LIKE DOMAIN CONTAINING 1"/>
    <property type="match status" value="1"/>
</dbReference>
<dbReference type="SUPFAM" id="SSF56112">
    <property type="entry name" value="Protein kinase-like (PK-like)"/>
    <property type="match status" value="1"/>
</dbReference>
<evidence type="ECO:0000256" key="6">
    <source>
        <dbReference type="ARBA" id="ARBA00022840"/>
    </source>
</evidence>
<evidence type="ECO:0000313" key="12">
    <source>
        <dbReference type="Proteomes" id="UP001500618"/>
    </source>
</evidence>
<dbReference type="EMBL" id="BAAANY010000036">
    <property type="protein sequence ID" value="GAA1709910.1"/>
    <property type="molecule type" value="Genomic_DNA"/>
</dbReference>
<proteinExistence type="predicted"/>
<evidence type="ECO:0000256" key="7">
    <source>
        <dbReference type="ARBA" id="ARBA00047899"/>
    </source>
</evidence>
<dbReference type="Proteomes" id="UP001500618">
    <property type="component" value="Unassembled WGS sequence"/>
</dbReference>
<dbReference type="SMART" id="SM00220">
    <property type="entry name" value="S_TKc"/>
    <property type="match status" value="1"/>
</dbReference>
<feature type="domain" description="Protein kinase" evidence="10">
    <location>
        <begin position="157"/>
        <end position="438"/>
    </location>
</feature>
<evidence type="ECO:0000256" key="5">
    <source>
        <dbReference type="ARBA" id="ARBA00022777"/>
    </source>
</evidence>
<evidence type="ECO:0000256" key="1">
    <source>
        <dbReference type="ARBA" id="ARBA00012513"/>
    </source>
</evidence>
<dbReference type="InterPro" id="IPR011990">
    <property type="entry name" value="TPR-like_helical_dom_sf"/>
</dbReference>
<dbReference type="InterPro" id="IPR011009">
    <property type="entry name" value="Kinase-like_dom_sf"/>
</dbReference>
<accession>A0ABP4UTU3</accession>
<sequence length="749" mass="80491">MTACVQPGCDGGTLDEDGFCDSCGLEAEAISASAVSTRTAATTSSGTAAWTPSTSTVSTVSTSSSSSRRTSGRTASRGLLGAGLVEVPRVPARDPATAVMANPQVPENKRYCSKCGIKVGRGKDGKPGREEGFCPDCGNHFSFTPKLSAGDLVRDQYEVLGCLAHGGLGWIYLARDHAVADRWVVLKGLLDSGDEDAMAAAMAERGFLAEVEHPSIVPIHNFVNHRHPGAESEVGYIVMEYIGGTSVKDLIKANRLAGDPSACLPPEQAIAYALEMLPALGFLHSTGLLFCDFKPDNMIQTEEQLKLIDLGAVRHADDHKSAIYGTVGYQAPEIGEAWPSVSSDLYTVGRSLAVMSFPFDFQIAYRHSLPTPAEVPLLAEFESYYRFLLRSTAKDPARRFGDAEQMREQLTGVLREVLATKDGQPRPGASKEFTPERLAFGVPGSLGQLPDLTEVAAVLPVPLADSDDSGIAYLATVTTTDPKELVTQLSTAEVEGVEVRLRLARAYLDLGETGSAAKVLDKLLTIIEPDDWRLDWYRGLVALANGLPKDAQQRFTAVYDMLPGEAAPKLAVAVSAAATGDARTAERYYRIVWRTDRSYVSAAFGLARALLATGDRIEAVDVLNSVPHTSSHYLVAQLSAIRARTGTPRPTDLTEPDLVTAGTQLAALKLDAERTAQATRELLEVALSWVRTQPNGTARGVILGHRLVEPDLRVGLESCYRTLARQAGNRTDRIALVDLANAIRPRTWT</sequence>
<evidence type="ECO:0000256" key="8">
    <source>
        <dbReference type="ARBA" id="ARBA00048679"/>
    </source>
</evidence>
<dbReference type="InterPro" id="IPR031634">
    <property type="entry name" value="PknG_rubred"/>
</dbReference>
<keyword evidence="5 11" id="KW-0418">Kinase</keyword>
<dbReference type="Gene3D" id="1.25.40.10">
    <property type="entry name" value="Tetratricopeptide repeat domain"/>
    <property type="match status" value="1"/>
</dbReference>
<gene>
    <name evidence="11" type="ORF">GCM10009765_68960</name>
</gene>
<evidence type="ECO:0000256" key="2">
    <source>
        <dbReference type="ARBA" id="ARBA00022527"/>
    </source>
</evidence>
<dbReference type="Gene3D" id="3.30.200.20">
    <property type="entry name" value="Phosphorylase Kinase, domain 1"/>
    <property type="match status" value="1"/>
</dbReference>
<dbReference type="PANTHER" id="PTHR24363">
    <property type="entry name" value="SERINE/THREONINE PROTEIN KINASE"/>
    <property type="match status" value="1"/>
</dbReference>
<dbReference type="Gene3D" id="1.10.510.10">
    <property type="entry name" value="Transferase(Phosphotransferase) domain 1"/>
    <property type="match status" value="1"/>
</dbReference>
<evidence type="ECO:0000256" key="9">
    <source>
        <dbReference type="SAM" id="MobiDB-lite"/>
    </source>
</evidence>
<dbReference type="EC" id="2.7.11.1" evidence="1"/>
<keyword evidence="6" id="KW-0067">ATP-binding</keyword>
<protein>
    <recommendedName>
        <fullName evidence="1">non-specific serine/threonine protein kinase</fullName>
        <ecNumber evidence="1">2.7.11.1</ecNumber>
    </recommendedName>
</protein>
<dbReference type="CDD" id="cd14014">
    <property type="entry name" value="STKc_PknB_like"/>
    <property type="match status" value="1"/>
</dbReference>
<dbReference type="RefSeq" id="WP_344314354.1">
    <property type="nucleotide sequence ID" value="NZ_BAAANY010000036.1"/>
</dbReference>
<feature type="region of interest" description="Disordered" evidence="9">
    <location>
        <begin position="42"/>
        <end position="75"/>
    </location>
</feature>
<evidence type="ECO:0000259" key="10">
    <source>
        <dbReference type="PROSITE" id="PS50011"/>
    </source>
</evidence>
<evidence type="ECO:0000256" key="4">
    <source>
        <dbReference type="ARBA" id="ARBA00022741"/>
    </source>
</evidence>
<dbReference type="InterPro" id="IPR031636">
    <property type="entry name" value="PknG_TPR"/>
</dbReference>
<evidence type="ECO:0000313" key="11">
    <source>
        <dbReference type="EMBL" id="GAA1709910.1"/>
    </source>
</evidence>
<dbReference type="InterPro" id="IPR000719">
    <property type="entry name" value="Prot_kinase_dom"/>
</dbReference>